<dbReference type="PANTHER" id="PTHR47751">
    <property type="entry name" value="SUPERFAMILY HYDROLASE, PUTATIVE (AFU_ORTHOLOGUE AFUA_2G16580)-RELATED"/>
    <property type="match status" value="1"/>
</dbReference>
<protein>
    <submittedName>
        <fullName evidence="2">Alpha/beta hydrolase</fullName>
    </submittedName>
</protein>
<dbReference type="SUPFAM" id="SSF53474">
    <property type="entry name" value="alpha/beta-Hydrolases"/>
    <property type="match status" value="1"/>
</dbReference>
<dbReference type="InterPro" id="IPR051411">
    <property type="entry name" value="Polyketide_trans_af380"/>
</dbReference>
<dbReference type="GO" id="GO:0016787">
    <property type="term" value="F:hydrolase activity"/>
    <property type="evidence" value="ECO:0007669"/>
    <property type="project" value="UniProtKB-KW"/>
</dbReference>
<evidence type="ECO:0000259" key="1">
    <source>
        <dbReference type="Pfam" id="PF02129"/>
    </source>
</evidence>
<dbReference type="InterPro" id="IPR029058">
    <property type="entry name" value="AB_hydrolase_fold"/>
</dbReference>
<evidence type="ECO:0000313" key="2">
    <source>
        <dbReference type="EMBL" id="MFD1929086.1"/>
    </source>
</evidence>
<gene>
    <name evidence="2" type="ORF">ACFSFY_13670</name>
</gene>
<dbReference type="EMBL" id="JBHUGI010000032">
    <property type="protein sequence ID" value="MFD1929086.1"/>
    <property type="molecule type" value="Genomic_DNA"/>
</dbReference>
<dbReference type="RefSeq" id="WP_381538908.1">
    <property type="nucleotide sequence ID" value="NZ_JBHUGI010000032.1"/>
</dbReference>
<keyword evidence="2" id="KW-0378">Hydrolase</keyword>
<feature type="domain" description="Xaa-Pro dipeptidyl-peptidase-like" evidence="1">
    <location>
        <begin position="19"/>
        <end position="144"/>
    </location>
</feature>
<dbReference type="Proteomes" id="UP001597218">
    <property type="component" value="Unassembled WGS sequence"/>
</dbReference>
<name>A0ABW4SI30_9BACL</name>
<organism evidence="2 3">
    <name type="scientific">Sporosarcina siberiensis</name>
    <dbReference type="NCBI Taxonomy" id="1365606"/>
    <lineage>
        <taxon>Bacteria</taxon>
        <taxon>Bacillati</taxon>
        <taxon>Bacillota</taxon>
        <taxon>Bacilli</taxon>
        <taxon>Bacillales</taxon>
        <taxon>Caryophanaceae</taxon>
        <taxon>Sporosarcina</taxon>
    </lineage>
</organism>
<dbReference type="Pfam" id="PF02129">
    <property type="entry name" value="Peptidase_S15"/>
    <property type="match status" value="1"/>
</dbReference>
<dbReference type="Gene3D" id="1.10.10.800">
    <property type="match status" value="1"/>
</dbReference>
<accession>A0ABW4SI30</accession>
<reference evidence="3" key="1">
    <citation type="journal article" date="2019" name="Int. J. Syst. Evol. Microbiol.">
        <title>The Global Catalogue of Microorganisms (GCM) 10K type strain sequencing project: providing services to taxonomists for standard genome sequencing and annotation.</title>
        <authorList>
            <consortium name="The Broad Institute Genomics Platform"/>
            <consortium name="The Broad Institute Genome Sequencing Center for Infectious Disease"/>
            <person name="Wu L."/>
            <person name="Ma J."/>
        </authorList>
    </citation>
    <scope>NUCLEOTIDE SEQUENCE [LARGE SCALE GENOMIC DNA]</scope>
    <source>
        <strain evidence="3">CGMCC 4.7177</strain>
    </source>
</reference>
<dbReference type="InterPro" id="IPR000383">
    <property type="entry name" value="Xaa-Pro-like_dom"/>
</dbReference>
<comment type="caution">
    <text evidence="2">The sequence shown here is derived from an EMBL/GenBank/DDBJ whole genome shotgun (WGS) entry which is preliminary data.</text>
</comment>
<sequence length="307" mass="34451">MNVEKITFISEGVTCSGLLYIPDRGDSTKQFPAIVMAHGFSLVKEAYLPRYAEKFAEAGLVTLIIDYRNFGESEGDNRQHMDPLEQIKDYRNAISWVSTHPNVLEDQIGIWGTSYSGGHVLQVGALDRRVKAIVSQVPTIRGWIGSEKKMGKENMQAFIDKLIANRKKRYTGAPVEYIKVVTDTSGEYSAQTHPEAYPWFLKMAEEVAPTWKNYITLDSMEHYLEYFPAANVDIISPTPLMMIVATEDGITPAVAAIDVFNTKAKEPKKLVKLTKGHFDVYTGETFDAAQQAATDWFIEHLCKGVEQ</sequence>
<evidence type="ECO:0000313" key="3">
    <source>
        <dbReference type="Proteomes" id="UP001597218"/>
    </source>
</evidence>
<dbReference type="PANTHER" id="PTHR47751:SF2">
    <property type="entry name" value="DLTD N-TERMINAL DOMAIN PROTEIN (AFU_ORTHOLOGUE AFUA_8G00380)-RELATED"/>
    <property type="match status" value="1"/>
</dbReference>
<proteinExistence type="predicted"/>
<keyword evidence="3" id="KW-1185">Reference proteome</keyword>
<dbReference type="Gene3D" id="3.40.50.1820">
    <property type="entry name" value="alpha/beta hydrolase"/>
    <property type="match status" value="1"/>
</dbReference>